<evidence type="ECO:0000256" key="1">
    <source>
        <dbReference type="SAM" id="MobiDB-lite"/>
    </source>
</evidence>
<dbReference type="EMBL" id="BMVP01000003">
    <property type="protein sequence ID" value="GHB51212.1"/>
    <property type="molecule type" value="Genomic_DNA"/>
</dbReference>
<accession>A0ABQ3EQM4</accession>
<proteinExistence type="predicted"/>
<feature type="region of interest" description="Disordered" evidence="1">
    <location>
        <begin position="1"/>
        <end position="40"/>
    </location>
</feature>
<gene>
    <name evidence="2" type="ORF">GCM10010347_21200</name>
</gene>
<sequence length="100" mass="10425">MPPGYTDPIQFQAGNPYGASHVAGDGPPGEVARGPPATRPRRVAETAAFLQAGRAARVGWGREAAEAASFRPRVHTPAGRPFSAPRKWITAARGCTGHAP</sequence>
<evidence type="ECO:0000313" key="2">
    <source>
        <dbReference type="EMBL" id="GHB51212.1"/>
    </source>
</evidence>
<comment type="caution">
    <text evidence="2">The sequence shown here is derived from an EMBL/GenBank/DDBJ whole genome shotgun (WGS) entry which is preliminary data.</text>
</comment>
<evidence type="ECO:0000313" key="3">
    <source>
        <dbReference type="Proteomes" id="UP000642673"/>
    </source>
</evidence>
<name>A0ABQ3EQM4_9ACTN</name>
<protein>
    <submittedName>
        <fullName evidence="2">Uncharacterized protein</fullName>
    </submittedName>
</protein>
<keyword evidence="3" id="KW-1185">Reference proteome</keyword>
<reference evidence="3" key="1">
    <citation type="journal article" date="2019" name="Int. J. Syst. Evol. Microbiol.">
        <title>The Global Catalogue of Microorganisms (GCM) 10K type strain sequencing project: providing services to taxonomists for standard genome sequencing and annotation.</title>
        <authorList>
            <consortium name="The Broad Institute Genomics Platform"/>
            <consortium name="The Broad Institute Genome Sequencing Center for Infectious Disease"/>
            <person name="Wu L."/>
            <person name="Ma J."/>
        </authorList>
    </citation>
    <scope>NUCLEOTIDE SEQUENCE [LARGE SCALE GENOMIC DNA]</scope>
    <source>
        <strain evidence="3">JCM 4738</strain>
    </source>
</reference>
<dbReference type="Proteomes" id="UP000642673">
    <property type="component" value="Unassembled WGS sequence"/>
</dbReference>
<organism evidence="2 3">
    <name type="scientific">Streptomyces cirratus</name>
    <dbReference type="NCBI Taxonomy" id="68187"/>
    <lineage>
        <taxon>Bacteria</taxon>
        <taxon>Bacillati</taxon>
        <taxon>Actinomycetota</taxon>
        <taxon>Actinomycetes</taxon>
        <taxon>Kitasatosporales</taxon>
        <taxon>Streptomycetaceae</taxon>
        <taxon>Streptomyces</taxon>
    </lineage>
</organism>